<evidence type="ECO:0000313" key="3">
    <source>
        <dbReference type="Proteomes" id="UP000494120"/>
    </source>
</evidence>
<accession>A0ABY6XRJ4</accession>
<feature type="compositionally biased region" description="Basic and acidic residues" evidence="1">
    <location>
        <begin position="37"/>
        <end position="47"/>
    </location>
</feature>
<proteinExistence type="predicted"/>
<feature type="compositionally biased region" description="Basic residues" evidence="1">
    <location>
        <begin position="1"/>
        <end position="11"/>
    </location>
</feature>
<feature type="region of interest" description="Disordered" evidence="1">
    <location>
        <begin position="144"/>
        <end position="178"/>
    </location>
</feature>
<protein>
    <recommendedName>
        <fullName evidence="4">LigA</fullName>
    </recommendedName>
</protein>
<feature type="compositionally biased region" description="Basic residues" evidence="1">
    <location>
        <begin position="19"/>
        <end position="36"/>
    </location>
</feature>
<reference evidence="2 3" key="1">
    <citation type="submission" date="2019-09" db="EMBL/GenBank/DDBJ databases">
        <authorList>
            <person name="Depoorter E."/>
        </authorList>
    </citation>
    <scope>NUCLEOTIDE SEQUENCE [LARGE SCALE GENOMIC DNA]</scope>
    <source>
        <strain evidence="2 3">R-17378</strain>
    </source>
</reference>
<comment type="caution">
    <text evidence="2">The sequence shown here is derived from an EMBL/GenBank/DDBJ whole genome shotgun (WGS) entry which is preliminary data.</text>
</comment>
<feature type="compositionally biased region" description="Basic and acidic residues" evidence="1">
    <location>
        <begin position="150"/>
        <end position="178"/>
    </location>
</feature>
<name>A0ABY6XRJ4_9BURK</name>
<gene>
    <name evidence="2" type="ORF">BLA17378_01496</name>
</gene>
<dbReference type="EMBL" id="CABVQG010000004">
    <property type="protein sequence ID" value="VWC55293.1"/>
    <property type="molecule type" value="Genomic_DNA"/>
</dbReference>
<sequence length="203" mass="22358">MDRRGLRPGHREHREHARATGRGRCRNRGRGDRRRAARADPRRGVERVSYRADGARAVRVPRQRAVACAARRPVARGAAFVYGRFARSRDRARVSALRDGHDRAGPPCGGARCTRAGYLGRPAIAACADRVAEPVRQGRTALRGHVGSGRARDDRGADRRGRAAHAPLREIRRRDDRIPAAVARAAASDAASRQPFYSPTEKI</sequence>
<evidence type="ECO:0000256" key="1">
    <source>
        <dbReference type="SAM" id="MobiDB-lite"/>
    </source>
</evidence>
<feature type="compositionally biased region" description="Low complexity" evidence="1">
    <location>
        <begin position="184"/>
        <end position="193"/>
    </location>
</feature>
<dbReference type="Proteomes" id="UP000494120">
    <property type="component" value="Unassembled WGS sequence"/>
</dbReference>
<feature type="region of interest" description="Disordered" evidence="1">
    <location>
        <begin position="184"/>
        <end position="203"/>
    </location>
</feature>
<organism evidence="2 3">
    <name type="scientific">Burkholderia aenigmatica</name>
    <dbReference type="NCBI Taxonomy" id="2015348"/>
    <lineage>
        <taxon>Bacteria</taxon>
        <taxon>Pseudomonadati</taxon>
        <taxon>Pseudomonadota</taxon>
        <taxon>Betaproteobacteria</taxon>
        <taxon>Burkholderiales</taxon>
        <taxon>Burkholderiaceae</taxon>
        <taxon>Burkholderia</taxon>
        <taxon>Burkholderia cepacia complex</taxon>
    </lineage>
</organism>
<evidence type="ECO:0000313" key="2">
    <source>
        <dbReference type="EMBL" id="VWC55293.1"/>
    </source>
</evidence>
<evidence type="ECO:0008006" key="4">
    <source>
        <dbReference type="Google" id="ProtNLM"/>
    </source>
</evidence>
<keyword evidence="3" id="KW-1185">Reference proteome</keyword>
<feature type="region of interest" description="Disordered" evidence="1">
    <location>
        <begin position="1"/>
        <end position="47"/>
    </location>
</feature>